<evidence type="ECO:0000313" key="3">
    <source>
        <dbReference type="Proteomes" id="UP000443843"/>
    </source>
</evidence>
<accession>A0A844W8A4</accession>
<dbReference type="InterPro" id="IPR006747">
    <property type="entry name" value="DUF599"/>
</dbReference>
<feature type="transmembrane region" description="Helical" evidence="1">
    <location>
        <begin position="115"/>
        <end position="133"/>
    </location>
</feature>
<feature type="transmembrane region" description="Helical" evidence="1">
    <location>
        <begin position="12"/>
        <end position="32"/>
    </location>
</feature>
<name>A0A844W8A4_9RHOB</name>
<reference evidence="2 3" key="1">
    <citation type="submission" date="2019-11" db="EMBL/GenBank/DDBJ databases">
        <title>Pseudooceanicola pacifica sp. nov., isolated from deep-sea sediment of the Pacific Ocean.</title>
        <authorList>
            <person name="Lyu L."/>
        </authorList>
    </citation>
    <scope>NUCLEOTIDE SEQUENCE [LARGE SCALE GENOMIC DNA]</scope>
    <source>
        <strain evidence="2 3">216_PA32_1</strain>
    </source>
</reference>
<keyword evidence="1" id="KW-1133">Transmembrane helix</keyword>
<proteinExistence type="predicted"/>
<dbReference type="RefSeq" id="WP_160381116.1">
    <property type="nucleotide sequence ID" value="NZ_WNXQ01000001.1"/>
</dbReference>
<evidence type="ECO:0000313" key="2">
    <source>
        <dbReference type="EMBL" id="MWB77003.1"/>
    </source>
</evidence>
<dbReference type="Pfam" id="PF04654">
    <property type="entry name" value="DUF599"/>
    <property type="match status" value="1"/>
</dbReference>
<keyword evidence="3" id="KW-1185">Reference proteome</keyword>
<sequence length="238" mass="26489">MKWTDRIALFEPIDFVGLGLLFGLWLIIGWLIEHPGKHPSVSRLMASHRREWMRVMITRQPRIFDSQTLASLREGTSFFASATMIAIGGALAMIGNSERFTGLANQLTLESDPAFVWEAKVLVIIVFLTNAFLKFVWSHRLFGYCAVLMASVPNDPQDRRAIPRADKAAEINIFAARSFNRGLRSVYFALGAAAWLVGPGALIGAAVLTFAVLWRREFASQSRKVLIEGNAHEGDTPK</sequence>
<organism evidence="2 3">
    <name type="scientific">Pseudooceanicola pacificus</name>
    <dbReference type="NCBI Taxonomy" id="2676438"/>
    <lineage>
        <taxon>Bacteria</taxon>
        <taxon>Pseudomonadati</taxon>
        <taxon>Pseudomonadota</taxon>
        <taxon>Alphaproteobacteria</taxon>
        <taxon>Rhodobacterales</taxon>
        <taxon>Paracoccaceae</taxon>
        <taxon>Pseudooceanicola</taxon>
    </lineage>
</organism>
<evidence type="ECO:0000256" key="1">
    <source>
        <dbReference type="SAM" id="Phobius"/>
    </source>
</evidence>
<dbReference type="EMBL" id="WNXQ01000001">
    <property type="protein sequence ID" value="MWB77003.1"/>
    <property type="molecule type" value="Genomic_DNA"/>
</dbReference>
<dbReference type="PANTHER" id="PTHR31168:SF1">
    <property type="entry name" value="DUF599 FAMILY PROTEIN"/>
    <property type="match status" value="1"/>
</dbReference>
<dbReference type="AlphaFoldDB" id="A0A844W8A4"/>
<protein>
    <submittedName>
        <fullName evidence="2">DUF599 family protein</fullName>
    </submittedName>
</protein>
<dbReference type="PANTHER" id="PTHR31168">
    <property type="entry name" value="OS02G0292800 PROTEIN"/>
    <property type="match status" value="1"/>
</dbReference>
<feature type="transmembrane region" description="Helical" evidence="1">
    <location>
        <begin position="186"/>
        <end position="214"/>
    </location>
</feature>
<keyword evidence="1" id="KW-0472">Membrane</keyword>
<feature type="transmembrane region" description="Helical" evidence="1">
    <location>
        <begin position="76"/>
        <end position="94"/>
    </location>
</feature>
<gene>
    <name evidence="2" type="ORF">GLS40_03065</name>
</gene>
<comment type="caution">
    <text evidence="2">The sequence shown here is derived from an EMBL/GenBank/DDBJ whole genome shotgun (WGS) entry which is preliminary data.</text>
</comment>
<dbReference type="Proteomes" id="UP000443843">
    <property type="component" value="Unassembled WGS sequence"/>
</dbReference>
<keyword evidence="1" id="KW-0812">Transmembrane</keyword>